<proteinExistence type="inferred from homology"/>
<dbReference type="Proteomes" id="UP000663868">
    <property type="component" value="Unassembled WGS sequence"/>
</dbReference>
<feature type="domain" description="Tyrosine-protein phosphatase" evidence="6">
    <location>
        <begin position="532"/>
        <end position="789"/>
    </location>
</feature>
<protein>
    <recommendedName>
        <fullName evidence="2">protein-tyrosine-phosphatase</fullName>
        <ecNumber evidence="2">3.1.3.48</ecNumber>
    </recommendedName>
</protein>
<dbReference type="EMBL" id="CAJNOE010000197">
    <property type="protein sequence ID" value="CAF1038052.1"/>
    <property type="molecule type" value="Genomic_DNA"/>
</dbReference>
<dbReference type="PRINTS" id="PR00700">
    <property type="entry name" value="PRTYPHPHTASE"/>
</dbReference>
<evidence type="ECO:0000256" key="3">
    <source>
        <dbReference type="ARBA" id="ARBA00022801"/>
    </source>
</evidence>
<evidence type="ECO:0000313" key="8">
    <source>
        <dbReference type="EMBL" id="CAF1038052.1"/>
    </source>
</evidence>
<dbReference type="Proteomes" id="UP000663860">
    <property type="component" value="Unassembled WGS sequence"/>
</dbReference>
<comment type="similarity">
    <text evidence="1">Belongs to the protein-tyrosine phosphatase family.</text>
</comment>
<dbReference type="InterPro" id="IPR050348">
    <property type="entry name" value="Protein-Tyr_Phosphatase"/>
</dbReference>
<evidence type="ECO:0000259" key="6">
    <source>
        <dbReference type="PROSITE" id="PS50055"/>
    </source>
</evidence>
<dbReference type="SMART" id="SM00194">
    <property type="entry name" value="PTPc"/>
    <property type="match status" value="2"/>
</dbReference>
<sequence length="822" mass="96389">MEKKNGDDDDEGREQLTTLRQNKCYPHRSLTNCTSVDYQINKISRRQTTIDNDRRYPPIILPSERLSLHMNSSSTLQQYTSNPSLINTNYNQQTHDEESTTSSSMYPFRHKTNKMSHSKSHNELYQQNISLSLSPIKKMNNNENELKHSSDLTQSITPLKSRTTTTVINSFDVTQSSPSHKIPLWKRFKKMIVPKKRKTPSSKIPTLFLDELSDNESNQTVPDSARSNRLQNPIKLSELKTWINSKTFPEQQIRAEYDKLPTESLHPKTIALRPENKIKNRFNCIEPYDHSRVILRTLPHDSTSDYINASYIDGYKANKFYIAAQAPTDTTLYDFIRMIWQLRIQSIIMLTRLFEDGKHKCLQYWPNEGEKQINNFKIRIDNEEKYAYYIIRRFMIFNQLETSEVLIVKQFHFLSWPDHDCLSIPTPLLEFRQRFRTDYKKSSSPILVHCSAGVGRSGTFIALDALLEMIQSQDMIDILEFTYRMRQNRVYMIQTVDQYVFLYRTLIEGILTMNTNVSLQEFMVTRKVHMDMKDQYKLLEQLQSSIEFSYRAALDPANIDKNRVESILASDNSRPYLMTQVEKTTDYINAVFVNSYRQTSNYIVTQYPLPHTLIDFWRLVYDHNISLIMLIDSIPHDSKTIPYWPLIISQIVSIGPFEIVLLSQKEDDYLIERTLEMKYLNKNPLTTDRTKTIRQFQVKDNTRLLPIVKRFLKEMRARSEQNVILQCLNGVTWSGYFTALSNSIDKMQTEQIIDPFKTVRLLRTNRKQFIDQNQYENLFVSMIDYAQEYLSNGLSSNRAVENSVYMNASGKIDQSSLSSNKR</sequence>
<gene>
    <name evidence="8" type="ORF">IZO911_LOCUS19633</name>
    <name evidence="9" type="ORF">KXQ929_LOCUS12082</name>
</gene>
<comment type="caution">
    <text evidence="8">The sequence shown here is derived from an EMBL/GenBank/DDBJ whole genome shotgun (WGS) entry which is preliminary data.</text>
</comment>
<evidence type="ECO:0000259" key="7">
    <source>
        <dbReference type="PROSITE" id="PS50056"/>
    </source>
</evidence>
<dbReference type="EC" id="3.1.3.48" evidence="2"/>
<keyword evidence="3" id="KW-0378">Hydrolase</keyword>
<dbReference type="PROSITE" id="PS00383">
    <property type="entry name" value="TYR_PHOSPHATASE_1"/>
    <property type="match status" value="1"/>
</dbReference>
<dbReference type="Gene3D" id="3.90.190.10">
    <property type="entry name" value="Protein tyrosine phosphatase superfamily"/>
    <property type="match status" value="2"/>
</dbReference>
<comment type="catalytic activity">
    <reaction evidence="5">
        <text>O-phospho-L-tyrosyl-[protein] + H2O = L-tyrosyl-[protein] + phosphate</text>
        <dbReference type="Rhea" id="RHEA:10684"/>
        <dbReference type="Rhea" id="RHEA-COMP:10136"/>
        <dbReference type="Rhea" id="RHEA-COMP:20101"/>
        <dbReference type="ChEBI" id="CHEBI:15377"/>
        <dbReference type="ChEBI" id="CHEBI:43474"/>
        <dbReference type="ChEBI" id="CHEBI:46858"/>
        <dbReference type="ChEBI" id="CHEBI:61978"/>
        <dbReference type="EC" id="3.1.3.48"/>
    </reaction>
</comment>
<feature type="domain" description="Tyrosine specific protein phosphatases" evidence="7">
    <location>
        <begin position="702"/>
        <end position="777"/>
    </location>
</feature>
<dbReference type="InterPro" id="IPR029021">
    <property type="entry name" value="Prot-tyrosine_phosphatase-like"/>
</dbReference>
<evidence type="ECO:0000313" key="10">
    <source>
        <dbReference type="Proteomes" id="UP000663860"/>
    </source>
</evidence>
<dbReference type="PANTHER" id="PTHR19134">
    <property type="entry name" value="RECEPTOR-TYPE TYROSINE-PROTEIN PHOSPHATASE"/>
    <property type="match status" value="1"/>
</dbReference>
<dbReference type="PROSITE" id="PS50056">
    <property type="entry name" value="TYR_PHOSPHATASE_2"/>
    <property type="match status" value="2"/>
</dbReference>
<evidence type="ECO:0000256" key="1">
    <source>
        <dbReference type="ARBA" id="ARBA00009580"/>
    </source>
</evidence>
<evidence type="ECO:0000256" key="5">
    <source>
        <dbReference type="ARBA" id="ARBA00051722"/>
    </source>
</evidence>
<reference evidence="8" key="1">
    <citation type="submission" date="2021-02" db="EMBL/GenBank/DDBJ databases">
        <authorList>
            <person name="Nowell W R."/>
        </authorList>
    </citation>
    <scope>NUCLEOTIDE SEQUENCE</scope>
</reference>
<dbReference type="PROSITE" id="PS50055">
    <property type="entry name" value="TYR_PHOSPHATASE_PTP"/>
    <property type="match status" value="2"/>
</dbReference>
<evidence type="ECO:0000256" key="4">
    <source>
        <dbReference type="ARBA" id="ARBA00022912"/>
    </source>
</evidence>
<dbReference type="EMBL" id="CAJOBB010000613">
    <property type="protein sequence ID" value="CAF3716120.1"/>
    <property type="molecule type" value="Genomic_DNA"/>
</dbReference>
<dbReference type="InterPro" id="IPR000242">
    <property type="entry name" value="PTP_cat"/>
</dbReference>
<dbReference type="PANTHER" id="PTHR19134:SF562">
    <property type="entry name" value="PROTEIN-TYROSINE-PHOSPHATASE"/>
    <property type="match status" value="1"/>
</dbReference>
<organism evidence="8 10">
    <name type="scientific">Adineta steineri</name>
    <dbReference type="NCBI Taxonomy" id="433720"/>
    <lineage>
        <taxon>Eukaryota</taxon>
        <taxon>Metazoa</taxon>
        <taxon>Spiralia</taxon>
        <taxon>Gnathifera</taxon>
        <taxon>Rotifera</taxon>
        <taxon>Eurotatoria</taxon>
        <taxon>Bdelloidea</taxon>
        <taxon>Adinetida</taxon>
        <taxon>Adinetidae</taxon>
        <taxon>Adineta</taxon>
    </lineage>
</organism>
<dbReference type="InterPro" id="IPR000387">
    <property type="entry name" value="Tyr_Pase_dom"/>
</dbReference>
<dbReference type="CDD" id="cd00047">
    <property type="entry name" value="PTPc"/>
    <property type="match status" value="2"/>
</dbReference>
<evidence type="ECO:0000313" key="9">
    <source>
        <dbReference type="EMBL" id="CAF3716120.1"/>
    </source>
</evidence>
<name>A0A814JNN6_9BILA</name>
<dbReference type="SMART" id="SM00404">
    <property type="entry name" value="PTPc_motif"/>
    <property type="match status" value="2"/>
</dbReference>
<dbReference type="InterPro" id="IPR016130">
    <property type="entry name" value="Tyr_Pase_AS"/>
</dbReference>
<dbReference type="FunFam" id="3.90.190.10:FF:000102">
    <property type="entry name" value="Receptor-type tyrosine-protein phosphatase"/>
    <property type="match status" value="1"/>
</dbReference>
<evidence type="ECO:0000256" key="2">
    <source>
        <dbReference type="ARBA" id="ARBA00013064"/>
    </source>
</evidence>
<dbReference type="SUPFAM" id="SSF52799">
    <property type="entry name" value="(Phosphotyrosine protein) phosphatases II"/>
    <property type="match status" value="2"/>
</dbReference>
<feature type="domain" description="Tyrosine-protein phosphatase" evidence="6">
    <location>
        <begin position="253"/>
        <end position="509"/>
    </location>
</feature>
<keyword evidence="4" id="KW-0904">Protein phosphatase</keyword>
<dbReference type="Pfam" id="PF00102">
    <property type="entry name" value="Y_phosphatase"/>
    <property type="match status" value="2"/>
</dbReference>
<feature type="domain" description="Tyrosine specific protein phosphatases" evidence="7">
    <location>
        <begin position="429"/>
        <end position="500"/>
    </location>
</feature>
<accession>A0A814JNN6</accession>
<dbReference type="InterPro" id="IPR003595">
    <property type="entry name" value="Tyr_Pase_cat"/>
</dbReference>
<dbReference type="GO" id="GO:0004725">
    <property type="term" value="F:protein tyrosine phosphatase activity"/>
    <property type="evidence" value="ECO:0007669"/>
    <property type="project" value="UniProtKB-EC"/>
</dbReference>
<dbReference type="AlphaFoldDB" id="A0A814JNN6"/>